<dbReference type="PANTHER" id="PTHR15838">
    <property type="entry name" value="NUCLEOLAR PROTEIN OF 40 KDA"/>
    <property type="match status" value="1"/>
</dbReference>
<dbReference type="Gene3D" id="2.40.50.140">
    <property type="entry name" value="Nucleic acid-binding proteins"/>
    <property type="match status" value="1"/>
</dbReference>
<dbReference type="PROSITE" id="PS50126">
    <property type="entry name" value="S1"/>
    <property type="match status" value="1"/>
</dbReference>
<dbReference type="Pfam" id="PF00575">
    <property type="entry name" value="S1"/>
    <property type="match status" value="1"/>
</dbReference>
<dbReference type="EMBL" id="VSRR010005195">
    <property type="protein sequence ID" value="MPC41820.1"/>
    <property type="molecule type" value="Genomic_DNA"/>
</dbReference>
<dbReference type="Proteomes" id="UP000324222">
    <property type="component" value="Unassembled WGS sequence"/>
</dbReference>
<name>A0A5B7F355_PORTR</name>
<organism evidence="2 3">
    <name type="scientific">Portunus trituberculatus</name>
    <name type="common">Swimming crab</name>
    <name type="synonym">Neptunus trituberculatus</name>
    <dbReference type="NCBI Taxonomy" id="210409"/>
    <lineage>
        <taxon>Eukaryota</taxon>
        <taxon>Metazoa</taxon>
        <taxon>Ecdysozoa</taxon>
        <taxon>Arthropoda</taxon>
        <taxon>Crustacea</taxon>
        <taxon>Multicrustacea</taxon>
        <taxon>Malacostraca</taxon>
        <taxon>Eumalacostraca</taxon>
        <taxon>Eucarida</taxon>
        <taxon>Decapoda</taxon>
        <taxon>Pleocyemata</taxon>
        <taxon>Brachyura</taxon>
        <taxon>Eubrachyura</taxon>
        <taxon>Portunoidea</taxon>
        <taxon>Portunidae</taxon>
        <taxon>Portuninae</taxon>
        <taxon>Portunus</taxon>
    </lineage>
</organism>
<keyword evidence="2" id="KW-0067">ATP-binding</keyword>
<dbReference type="PANTHER" id="PTHR15838:SF1">
    <property type="entry name" value="ZINC FINGER CCHC DOMAIN-CONTAINING PROTEIN 17"/>
    <property type="match status" value="1"/>
</dbReference>
<comment type="caution">
    <text evidence="2">The sequence shown here is derived from an EMBL/GenBank/DDBJ whole genome shotgun (WGS) entry which is preliminary data.</text>
</comment>
<keyword evidence="2" id="KW-0347">Helicase</keyword>
<evidence type="ECO:0000313" key="3">
    <source>
        <dbReference type="Proteomes" id="UP000324222"/>
    </source>
</evidence>
<sequence>MNKFFNFQVYEGKVTNILNFGCFVQLEGLRRRLEGLVHISQLRREGRVTNVSDVVVRGQKVKRGKTDNLPNEEFITLVVTLRWELVTSKVNIRIYSDVIDELPEKRSVLVEVLSLVDMLLALGKDGRHISCIAKQDKIDSDWDDHILVRVNEWWTSLVDQVNQAEPKTFLPDTLLPITPLSPLGQPSSSPPPSTTT</sequence>
<dbReference type="InterPro" id="IPR012340">
    <property type="entry name" value="NA-bd_OB-fold"/>
</dbReference>
<accession>A0A5B7F355</accession>
<dbReference type="GO" id="GO:0004386">
    <property type="term" value="F:helicase activity"/>
    <property type="evidence" value="ECO:0007669"/>
    <property type="project" value="UniProtKB-KW"/>
</dbReference>
<dbReference type="AlphaFoldDB" id="A0A5B7F355"/>
<dbReference type="GO" id="GO:0043489">
    <property type="term" value="P:RNA stabilization"/>
    <property type="evidence" value="ECO:0007669"/>
    <property type="project" value="TreeGrafter"/>
</dbReference>
<proteinExistence type="predicted"/>
<dbReference type="SUPFAM" id="SSF50249">
    <property type="entry name" value="Nucleic acid-binding proteins"/>
    <property type="match status" value="1"/>
</dbReference>
<dbReference type="SMART" id="SM00316">
    <property type="entry name" value="S1"/>
    <property type="match status" value="1"/>
</dbReference>
<dbReference type="InterPro" id="IPR003029">
    <property type="entry name" value="S1_domain"/>
</dbReference>
<protein>
    <submittedName>
        <fullName evidence="2">ATP-dependent RNA helicase DHX8</fullName>
    </submittedName>
</protein>
<evidence type="ECO:0000259" key="1">
    <source>
        <dbReference type="PROSITE" id="PS50126"/>
    </source>
</evidence>
<feature type="domain" description="S1 motif" evidence="1">
    <location>
        <begin position="7"/>
        <end position="62"/>
    </location>
</feature>
<keyword evidence="2" id="KW-0378">Hydrolase</keyword>
<keyword evidence="3" id="KW-1185">Reference proteome</keyword>
<gene>
    <name evidence="2" type="primary">DHX8_2</name>
    <name evidence="2" type="ORF">E2C01_035426</name>
</gene>
<reference evidence="2 3" key="1">
    <citation type="submission" date="2019-05" db="EMBL/GenBank/DDBJ databases">
        <title>Another draft genome of Portunus trituberculatus and its Hox gene families provides insights of decapod evolution.</title>
        <authorList>
            <person name="Jeong J.-H."/>
            <person name="Song I."/>
            <person name="Kim S."/>
            <person name="Choi T."/>
            <person name="Kim D."/>
            <person name="Ryu S."/>
            <person name="Kim W."/>
        </authorList>
    </citation>
    <scope>NUCLEOTIDE SEQUENCE [LARGE SCALE GENOMIC DNA]</scope>
    <source>
        <tissue evidence="2">Muscle</tissue>
    </source>
</reference>
<dbReference type="GO" id="GO:0003723">
    <property type="term" value="F:RNA binding"/>
    <property type="evidence" value="ECO:0007669"/>
    <property type="project" value="TreeGrafter"/>
</dbReference>
<evidence type="ECO:0000313" key="2">
    <source>
        <dbReference type="EMBL" id="MPC41820.1"/>
    </source>
</evidence>
<keyword evidence="2" id="KW-0547">Nucleotide-binding</keyword>